<gene>
    <name evidence="2" type="ORF">GYMLUDRAFT_230410</name>
</gene>
<dbReference type="EMBL" id="KN834800">
    <property type="protein sequence ID" value="KIK56121.1"/>
    <property type="molecule type" value="Genomic_DNA"/>
</dbReference>
<evidence type="ECO:0000313" key="3">
    <source>
        <dbReference type="Proteomes" id="UP000053593"/>
    </source>
</evidence>
<dbReference type="OrthoDB" id="10036721at2759"/>
<reference evidence="2 3" key="1">
    <citation type="submission" date="2014-04" db="EMBL/GenBank/DDBJ databases">
        <title>Evolutionary Origins and Diversification of the Mycorrhizal Mutualists.</title>
        <authorList>
            <consortium name="DOE Joint Genome Institute"/>
            <consortium name="Mycorrhizal Genomics Consortium"/>
            <person name="Kohler A."/>
            <person name="Kuo A."/>
            <person name="Nagy L.G."/>
            <person name="Floudas D."/>
            <person name="Copeland A."/>
            <person name="Barry K.W."/>
            <person name="Cichocki N."/>
            <person name="Veneault-Fourrey C."/>
            <person name="LaButti K."/>
            <person name="Lindquist E.A."/>
            <person name="Lipzen A."/>
            <person name="Lundell T."/>
            <person name="Morin E."/>
            <person name="Murat C."/>
            <person name="Riley R."/>
            <person name="Ohm R."/>
            <person name="Sun H."/>
            <person name="Tunlid A."/>
            <person name="Henrissat B."/>
            <person name="Grigoriev I.V."/>
            <person name="Hibbett D.S."/>
            <person name="Martin F."/>
        </authorList>
    </citation>
    <scope>NUCLEOTIDE SEQUENCE [LARGE SCALE GENOMIC DNA]</scope>
    <source>
        <strain evidence="2 3">FD-317 M1</strain>
    </source>
</reference>
<keyword evidence="1" id="KW-0732">Signal</keyword>
<proteinExistence type="predicted"/>
<feature type="chain" id="PRO_5002224737" description="Beta-galactosidase" evidence="1">
    <location>
        <begin position="24"/>
        <end position="220"/>
    </location>
</feature>
<evidence type="ECO:0008006" key="4">
    <source>
        <dbReference type="Google" id="ProtNLM"/>
    </source>
</evidence>
<evidence type="ECO:0000313" key="2">
    <source>
        <dbReference type="EMBL" id="KIK56121.1"/>
    </source>
</evidence>
<dbReference type="AlphaFoldDB" id="A0A0D0BMK1"/>
<protein>
    <recommendedName>
        <fullName evidence="4">Beta-galactosidase</fullName>
    </recommendedName>
</protein>
<feature type="signal peptide" evidence="1">
    <location>
        <begin position="1"/>
        <end position="23"/>
    </location>
</feature>
<name>A0A0D0BMK1_9AGAR</name>
<dbReference type="Proteomes" id="UP000053593">
    <property type="component" value="Unassembled WGS sequence"/>
</dbReference>
<accession>A0A0D0BMK1</accession>
<dbReference type="Gene3D" id="2.60.120.260">
    <property type="entry name" value="Galactose-binding domain-like"/>
    <property type="match status" value="1"/>
</dbReference>
<dbReference type="HOGENOM" id="CLU_1175545_0_0_1"/>
<keyword evidence="3" id="KW-1185">Reference proteome</keyword>
<organism evidence="2 3">
    <name type="scientific">Collybiopsis luxurians FD-317 M1</name>
    <dbReference type="NCBI Taxonomy" id="944289"/>
    <lineage>
        <taxon>Eukaryota</taxon>
        <taxon>Fungi</taxon>
        <taxon>Dikarya</taxon>
        <taxon>Basidiomycota</taxon>
        <taxon>Agaricomycotina</taxon>
        <taxon>Agaricomycetes</taxon>
        <taxon>Agaricomycetidae</taxon>
        <taxon>Agaricales</taxon>
        <taxon>Marasmiineae</taxon>
        <taxon>Omphalotaceae</taxon>
        <taxon>Collybiopsis</taxon>
        <taxon>Collybiopsis luxurians</taxon>
    </lineage>
</organism>
<feature type="non-terminal residue" evidence="2">
    <location>
        <position position="220"/>
    </location>
</feature>
<evidence type="ECO:0000256" key="1">
    <source>
        <dbReference type="SAM" id="SignalP"/>
    </source>
</evidence>
<sequence length="220" mass="22947">MFKLKQALRFALALVVATSTCVAATDQKRSNATAQCLNSRGDLVQRAPPAPPTLSFGSSQWIWTSELTGSGAAAPVGSRAFRKTFVLPEGKTPAFFTIAYAVDDEASLWVNGEQVTDQVGWTNVESHCVSLESCGCALLIALNATNIGGPAGLLVDAVVTYTDGTTSTIVSDGSWRASTTGVPDGFQDLSFDDSTWPLVKTQGGNGIPPWGTIQISGAAS</sequence>